<dbReference type="EMBL" id="ML994622">
    <property type="protein sequence ID" value="KAF2188843.1"/>
    <property type="molecule type" value="Genomic_DNA"/>
</dbReference>
<dbReference type="OrthoDB" id="5103233at2759"/>
<sequence length="630" mass="71527">MDPDDARGAISNNISASNVSHEDDKPALLPESITENSVRHSKAAFFEPFCQILACFGCPVPVNLFIRAVRPKTIWRSNGRFDTATPFEHILVPSWLEKVPGFQNSHANDDKEWLQSARTDGVEIIMQSGIQCLKLSTDACEHVSQLMSVEERRKQLSTCIAITIHAFPSRFAEIAEEEVAFQFLPLLQTSVLPLLAVSTDDDIWEWLIPCWCDSRESRQANRGLYRANFLVSLLELLYMTTLALGLDSHSLPKSLPRRLHSLVRQKFSLLDVLDYYCSVLVDFLEAITGLAPQGKSPVRRFGHKSSHARSSRDKSDVLPFFPFQNKRPVDEKTNATVGIILASLSFSRGGSEELIEARKLALNLQRQWSPLWPSDPSPMETVAASFIAGPALCPKQLLNTYLKPQSQYQLDIEVIRALVGFNFVRHGALKEASQLLHVCVGRIPDSFDQGLVTAELARCYNLLRKERTAKTLTEKAIIDRYKTNSTLRPDWNYIRMAHADSLIGLAEYNQAADVLREVLGSRSASETVRMSALLRYSKVQRRLRKGGKGLLRYDGSLRQGANLLHIVPTAQKADYIRRSWIHYFSKYKTSFGIRIQYCNNTRQWSGTCKRSRGTERWFSKFILTERFRFH</sequence>
<gene>
    <name evidence="2" type="ORF">K469DRAFT_684144</name>
</gene>
<evidence type="ECO:0000313" key="2">
    <source>
        <dbReference type="EMBL" id="KAF2188843.1"/>
    </source>
</evidence>
<feature type="compositionally biased region" description="Low complexity" evidence="1">
    <location>
        <begin position="9"/>
        <end position="18"/>
    </location>
</feature>
<keyword evidence="3" id="KW-1185">Reference proteome</keyword>
<evidence type="ECO:0000313" key="3">
    <source>
        <dbReference type="Proteomes" id="UP000800200"/>
    </source>
</evidence>
<proteinExistence type="predicted"/>
<reference evidence="2" key="1">
    <citation type="journal article" date="2020" name="Stud. Mycol.">
        <title>101 Dothideomycetes genomes: a test case for predicting lifestyles and emergence of pathogens.</title>
        <authorList>
            <person name="Haridas S."/>
            <person name="Albert R."/>
            <person name="Binder M."/>
            <person name="Bloem J."/>
            <person name="Labutti K."/>
            <person name="Salamov A."/>
            <person name="Andreopoulos B."/>
            <person name="Baker S."/>
            <person name="Barry K."/>
            <person name="Bills G."/>
            <person name="Bluhm B."/>
            <person name="Cannon C."/>
            <person name="Castanera R."/>
            <person name="Culley D."/>
            <person name="Daum C."/>
            <person name="Ezra D."/>
            <person name="Gonzalez J."/>
            <person name="Henrissat B."/>
            <person name="Kuo A."/>
            <person name="Liang C."/>
            <person name="Lipzen A."/>
            <person name="Lutzoni F."/>
            <person name="Magnuson J."/>
            <person name="Mondo S."/>
            <person name="Nolan M."/>
            <person name="Ohm R."/>
            <person name="Pangilinan J."/>
            <person name="Park H.-J."/>
            <person name="Ramirez L."/>
            <person name="Alfaro M."/>
            <person name="Sun H."/>
            <person name="Tritt A."/>
            <person name="Yoshinaga Y."/>
            <person name="Zwiers L.-H."/>
            <person name="Turgeon B."/>
            <person name="Goodwin S."/>
            <person name="Spatafora J."/>
            <person name="Crous P."/>
            <person name="Grigoriev I."/>
        </authorList>
    </citation>
    <scope>NUCLEOTIDE SEQUENCE</scope>
    <source>
        <strain evidence="2">CBS 207.26</strain>
    </source>
</reference>
<organism evidence="2 3">
    <name type="scientific">Zopfia rhizophila CBS 207.26</name>
    <dbReference type="NCBI Taxonomy" id="1314779"/>
    <lineage>
        <taxon>Eukaryota</taxon>
        <taxon>Fungi</taxon>
        <taxon>Dikarya</taxon>
        <taxon>Ascomycota</taxon>
        <taxon>Pezizomycotina</taxon>
        <taxon>Dothideomycetes</taxon>
        <taxon>Dothideomycetes incertae sedis</taxon>
        <taxon>Zopfiaceae</taxon>
        <taxon>Zopfia</taxon>
    </lineage>
</organism>
<protein>
    <submittedName>
        <fullName evidence="2">Uncharacterized protein</fullName>
    </submittedName>
</protein>
<dbReference type="Proteomes" id="UP000800200">
    <property type="component" value="Unassembled WGS sequence"/>
</dbReference>
<feature type="region of interest" description="Disordered" evidence="1">
    <location>
        <begin position="1"/>
        <end position="25"/>
    </location>
</feature>
<evidence type="ECO:0000256" key="1">
    <source>
        <dbReference type="SAM" id="MobiDB-lite"/>
    </source>
</evidence>
<name>A0A6A6ECC9_9PEZI</name>
<accession>A0A6A6ECC9</accession>
<dbReference type="AlphaFoldDB" id="A0A6A6ECC9"/>